<dbReference type="InterPro" id="IPR012334">
    <property type="entry name" value="Pectin_lyas_fold"/>
</dbReference>
<gene>
    <name evidence="5" type="ORF">KSP40_PGU013448</name>
</gene>
<evidence type="ECO:0000256" key="3">
    <source>
        <dbReference type="ARBA" id="ARBA00023295"/>
    </source>
</evidence>
<comment type="caution">
    <text evidence="5">The sequence shown here is derived from an EMBL/GenBank/DDBJ whole genome shotgun (WGS) entry which is preliminary data.</text>
</comment>
<reference evidence="5 6" key="1">
    <citation type="journal article" date="2022" name="Nat. Plants">
        <title>Genomes of leafy and leafless Platanthera orchids illuminate the evolution of mycoheterotrophy.</title>
        <authorList>
            <person name="Li M.H."/>
            <person name="Liu K.W."/>
            <person name="Li Z."/>
            <person name="Lu H.C."/>
            <person name="Ye Q.L."/>
            <person name="Zhang D."/>
            <person name="Wang J.Y."/>
            <person name="Li Y.F."/>
            <person name="Zhong Z.M."/>
            <person name="Liu X."/>
            <person name="Yu X."/>
            <person name="Liu D.K."/>
            <person name="Tu X.D."/>
            <person name="Liu B."/>
            <person name="Hao Y."/>
            <person name="Liao X.Y."/>
            <person name="Jiang Y.T."/>
            <person name="Sun W.H."/>
            <person name="Chen J."/>
            <person name="Chen Y.Q."/>
            <person name="Ai Y."/>
            <person name="Zhai J.W."/>
            <person name="Wu S.S."/>
            <person name="Zhou Z."/>
            <person name="Hsiao Y.Y."/>
            <person name="Wu W.L."/>
            <person name="Chen Y.Y."/>
            <person name="Lin Y.F."/>
            <person name="Hsu J.L."/>
            <person name="Li C.Y."/>
            <person name="Wang Z.W."/>
            <person name="Zhao X."/>
            <person name="Zhong W.Y."/>
            <person name="Ma X.K."/>
            <person name="Ma L."/>
            <person name="Huang J."/>
            <person name="Chen G.Z."/>
            <person name="Huang M.Z."/>
            <person name="Huang L."/>
            <person name="Peng D.H."/>
            <person name="Luo Y.B."/>
            <person name="Zou S.Q."/>
            <person name="Chen S.P."/>
            <person name="Lan S."/>
            <person name="Tsai W.C."/>
            <person name="Van de Peer Y."/>
            <person name="Liu Z.J."/>
        </authorList>
    </citation>
    <scope>NUCLEOTIDE SEQUENCE [LARGE SCALE GENOMIC DNA]</scope>
    <source>
        <strain evidence="5">Lor288</strain>
    </source>
</reference>
<dbReference type="PANTHER" id="PTHR31339">
    <property type="entry name" value="PECTIN LYASE-RELATED"/>
    <property type="match status" value="1"/>
</dbReference>
<keyword evidence="2 4" id="KW-0378">Hydrolase</keyword>
<evidence type="ECO:0000256" key="1">
    <source>
        <dbReference type="ARBA" id="ARBA00008834"/>
    </source>
</evidence>
<dbReference type="EMBL" id="JBBWWR010000017">
    <property type="protein sequence ID" value="KAK8945889.1"/>
    <property type="molecule type" value="Genomic_DNA"/>
</dbReference>
<proteinExistence type="inferred from homology"/>
<keyword evidence="6" id="KW-1185">Reference proteome</keyword>
<dbReference type="InterPro" id="IPR051801">
    <property type="entry name" value="GH28_Enzymes"/>
</dbReference>
<comment type="similarity">
    <text evidence="1 4">Belongs to the glycosyl hydrolase 28 family.</text>
</comment>
<dbReference type="PANTHER" id="PTHR31339:SF66">
    <property type="entry name" value="OS06G0106800 PROTEIN"/>
    <property type="match status" value="1"/>
</dbReference>
<name>A0ABR2LP67_9ASPA</name>
<evidence type="ECO:0000256" key="4">
    <source>
        <dbReference type="RuleBase" id="RU361169"/>
    </source>
</evidence>
<dbReference type="Proteomes" id="UP001412067">
    <property type="component" value="Unassembled WGS sequence"/>
</dbReference>
<dbReference type="Gene3D" id="2.160.20.10">
    <property type="entry name" value="Single-stranded right-handed beta-helix, Pectin lyase-like"/>
    <property type="match status" value="2"/>
</dbReference>
<evidence type="ECO:0000313" key="6">
    <source>
        <dbReference type="Proteomes" id="UP001412067"/>
    </source>
</evidence>
<dbReference type="InterPro" id="IPR000743">
    <property type="entry name" value="Glyco_hydro_28"/>
</dbReference>
<dbReference type="SUPFAM" id="SSF51126">
    <property type="entry name" value="Pectin lyase-like"/>
    <property type="match status" value="1"/>
</dbReference>
<dbReference type="Pfam" id="PF00295">
    <property type="entry name" value="Glyco_hydro_28"/>
    <property type="match status" value="2"/>
</dbReference>
<dbReference type="InterPro" id="IPR011050">
    <property type="entry name" value="Pectin_lyase_fold/virulence"/>
</dbReference>
<evidence type="ECO:0000256" key="2">
    <source>
        <dbReference type="ARBA" id="ARBA00022801"/>
    </source>
</evidence>
<evidence type="ECO:0000313" key="5">
    <source>
        <dbReference type="EMBL" id="KAK8945889.1"/>
    </source>
</evidence>
<keyword evidence="3 4" id="KW-0326">Glycosidase</keyword>
<protein>
    <submittedName>
        <fullName evidence="5">Polygalacturonase</fullName>
    </submittedName>
</protein>
<organism evidence="5 6">
    <name type="scientific">Platanthera guangdongensis</name>
    <dbReference type="NCBI Taxonomy" id="2320717"/>
    <lineage>
        <taxon>Eukaryota</taxon>
        <taxon>Viridiplantae</taxon>
        <taxon>Streptophyta</taxon>
        <taxon>Embryophyta</taxon>
        <taxon>Tracheophyta</taxon>
        <taxon>Spermatophyta</taxon>
        <taxon>Magnoliopsida</taxon>
        <taxon>Liliopsida</taxon>
        <taxon>Asparagales</taxon>
        <taxon>Orchidaceae</taxon>
        <taxon>Orchidoideae</taxon>
        <taxon>Orchideae</taxon>
        <taxon>Orchidinae</taxon>
        <taxon>Platanthera</taxon>
    </lineage>
</organism>
<sequence>MTLSLPSTLFWQIPLSSRLLQSLMESAGIKSRSIRFSIIAIAVLLRRTAQCQNTGIELPGCRAHAMDLAQFGGVGDGIASNTNAFRDAIANLSCYASDGGSMLVVPAGRWLTGPFNITASHFTLYLEENAEILASTDIDEYPIVAPLPSYGRGRDTPGGRYSNFIWGSNLTDVIITGENGTINGQGQFWWDKFHKKELNSTRGYLLELMFSEYIVISNLTFVNSSAWNLHPVYCKSVFFTHITCFYISKGSLGAPIEVLQCVLKVTGSSPESSLLQKCMVSNVIISGVTVLAPVDSPNTDGINPDSCSNVLIEDSFVVSGDDCIAIKSGWDEYGISFGRPSEHILIRRFSCISPDSAVIALGSEMSGGIQDVRAENIVAINSESAVRIKTGAGRGGFVRDIFVRGVTLHTMKYVFWITGNYGDHPDDKWDPKALPEITRINYSDIFAENVTMAARLEGIENDTFTDICISNVTLGLSAKPKKVQWSCALVEGRSSDVSPRACDELPEMGTPCAYPPDLLPIEHVKVGCCNRY</sequence>
<accession>A0ABR2LP67</accession>